<dbReference type="RefSeq" id="WP_005424273.1">
    <property type="nucleotide sequence ID" value="NZ_CZBA01000005.1"/>
</dbReference>
<dbReference type="EMBL" id="CZBA01000005">
    <property type="protein sequence ID" value="CUP40298.1"/>
    <property type="molecule type" value="Genomic_DNA"/>
</dbReference>
<evidence type="ECO:0000313" key="3">
    <source>
        <dbReference type="Proteomes" id="UP000095413"/>
    </source>
</evidence>
<evidence type="ECO:0000313" key="2">
    <source>
        <dbReference type="EMBL" id="CUP40298.1"/>
    </source>
</evidence>
<name>A0A174N1A7_9FIRM</name>
<feature type="region of interest" description="Disordered" evidence="1">
    <location>
        <begin position="1"/>
        <end position="27"/>
    </location>
</feature>
<dbReference type="Proteomes" id="UP000095413">
    <property type="component" value="Unassembled WGS sequence"/>
</dbReference>
<organism evidence="2 3">
    <name type="scientific">Blautia obeum</name>
    <dbReference type="NCBI Taxonomy" id="40520"/>
    <lineage>
        <taxon>Bacteria</taxon>
        <taxon>Bacillati</taxon>
        <taxon>Bacillota</taxon>
        <taxon>Clostridia</taxon>
        <taxon>Lachnospirales</taxon>
        <taxon>Lachnospiraceae</taxon>
        <taxon>Blautia</taxon>
    </lineage>
</organism>
<reference evidence="2 3" key="1">
    <citation type="submission" date="2015-09" db="EMBL/GenBank/DDBJ databases">
        <authorList>
            <consortium name="Pathogen Informatics"/>
        </authorList>
    </citation>
    <scope>NUCLEOTIDE SEQUENCE [LARGE SCALE GENOMIC DNA]</scope>
    <source>
        <strain evidence="2 3">2789STDY5834921</strain>
    </source>
</reference>
<proteinExistence type="predicted"/>
<dbReference type="GeneID" id="79802946"/>
<feature type="compositionally biased region" description="Basic and acidic residues" evidence="1">
    <location>
        <begin position="11"/>
        <end position="25"/>
    </location>
</feature>
<evidence type="ECO:0000256" key="1">
    <source>
        <dbReference type="SAM" id="MobiDB-lite"/>
    </source>
</evidence>
<gene>
    <name evidence="2" type="ORF">ERS852533_01245</name>
</gene>
<feature type="compositionally biased region" description="Polar residues" evidence="1">
    <location>
        <begin position="1"/>
        <end position="10"/>
    </location>
</feature>
<accession>A0A174N1A7</accession>
<dbReference type="AlphaFoldDB" id="A0A174N1A7"/>
<protein>
    <submittedName>
        <fullName evidence="2">Uncharacterized protein</fullName>
    </submittedName>
</protein>
<sequence>MAETGNQRNLTKGEKTSTSKSREDFSGASGVVEKLRQYYHRDNITAYAKYHKTLHFE</sequence>